<feature type="transmembrane region" description="Helical" evidence="1">
    <location>
        <begin position="115"/>
        <end position="136"/>
    </location>
</feature>
<sequence length="168" mass="18207">MSVVPEIMTAAAADLEKIASVLDEAHRSAASATLALSPAAADEVSVGIAQLFAQHAQDYQVVTREAAAFHEEFVTKLTASSSAYASAEELIASLLRDSGPRAADSTSAWQNLNYFVTYFPVLVFLLAVIPPLWVFFPFLPFFFFWQVVTFLFEGITGLPLSQFVVGPP</sequence>
<dbReference type="Proteomes" id="UP000051677">
    <property type="component" value="Unassembled WGS sequence"/>
</dbReference>
<dbReference type="AlphaFoldDB" id="A0A0Q2RYT8"/>
<dbReference type="InterPro" id="IPR038332">
    <property type="entry name" value="PPE_sf"/>
</dbReference>
<feature type="domain" description="PE" evidence="2">
    <location>
        <begin position="1"/>
        <end position="89"/>
    </location>
</feature>
<protein>
    <recommendedName>
        <fullName evidence="2">PE domain-containing protein</fullName>
    </recommendedName>
</protein>
<dbReference type="InterPro" id="IPR000084">
    <property type="entry name" value="PE-PGRS_N"/>
</dbReference>
<feature type="transmembrane region" description="Helical" evidence="1">
    <location>
        <begin position="142"/>
        <end position="165"/>
    </location>
</feature>
<organism evidence="3 4">
    <name type="scientific">Mycobacterium gordonae</name>
    <dbReference type="NCBI Taxonomy" id="1778"/>
    <lineage>
        <taxon>Bacteria</taxon>
        <taxon>Bacillati</taxon>
        <taxon>Actinomycetota</taxon>
        <taxon>Actinomycetes</taxon>
        <taxon>Mycobacteriales</taxon>
        <taxon>Mycobacteriaceae</taxon>
        <taxon>Mycobacterium</taxon>
    </lineage>
</organism>
<name>A0A0Q2RYT8_MYCGO</name>
<proteinExistence type="predicted"/>
<accession>A0A0Q2RYT8</accession>
<keyword evidence="1" id="KW-0472">Membrane</keyword>
<evidence type="ECO:0000259" key="2">
    <source>
        <dbReference type="Pfam" id="PF00934"/>
    </source>
</evidence>
<dbReference type="Gene3D" id="1.10.287.850">
    <property type="entry name" value="HP0062-like domain"/>
    <property type="match status" value="1"/>
</dbReference>
<dbReference type="EMBL" id="LKTM01000024">
    <property type="protein sequence ID" value="KQH80459.1"/>
    <property type="molecule type" value="Genomic_DNA"/>
</dbReference>
<reference evidence="3 4" key="1">
    <citation type="submission" date="2015-10" db="EMBL/GenBank/DDBJ databases">
        <title>Mycobacterium gordonae draft genome assembly.</title>
        <authorList>
            <person name="Ustinova V."/>
            <person name="Smirnova T."/>
            <person name="Blagodatskikh K."/>
            <person name="Varlamov D."/>
            <person name="Larionova E."/>
            <person name="Chernousova L."/>
        </authorList>
    </citation>
    <scope>NUCLEOTIDE SEQUENCE [LARGE SCALE GENOMIC DNA]</scope>
    <source>
        <strain evidence="3 4">CTRI 14-8773</strain>
    </source>
</reference>
<gene>
    <name evidence="3" type="ORF">AO501_15800</name>
</gene>
<dbReference type="SUPFAM" id="SSF140459">
    <property type="entry name" value="PE/PPE dimer-like"/>
    <property type="match status" value="1"/>
</dbReference>
<evidence type="ECO:0000313" key="3">
    <source>
        <dbReference type="EMBL" id="KQH80459.1"/>
    </source>
</evidence>
<keyword evidence="1" id="KW-0812">Transmembrane</keyword>
<evidence type="ECO:0000313" key="4">
    <source>
        <dbReference type="Proteomes" id="UP000051677"/>
    </source>
</evidence>
<dbReference type="Pfam" id="PF00934">
    <property type="entry name" value="PE"/>
    <property type="match status" value="1"/>
</dbReference>
<comment type="caution">
    <text evidence="3">The sequence shown here is derived from an EMBL/GenBank/DDBJ whole genome shotgun (WGS) entry which is preliminary data.</text>
</comment>
<evidence type="ECO:0000256" key="1">
    <source>
        <dbReference type="SAM" id="Phobius"/>
    </source>
</evidence>
<keyword evidence="1" id="KW-1133">Transmembrane helix</keyword>